<keyword evidence="14" id="KW-1185">Reference proteome</keyword>
<dbReference type="GO" id="GO:0005506">
    <property type="term" value="F:iron ion binding"/>
    <property type="evidence" value="ECO:0007669"/>
    <property type="project" value="InterPro"/>
</dbReference>
<accession>A0AAV7EGW0</accession>
<keyword evidence="6" id="KW-1133">Transmembrane helix</keyword>
<name>A0AAV7EGW0_ARIFI</name>
<dbReference type="Proteomes" id="UP000825729">
    <property type="component" value="Unassembled WGS sequence"/>
</dbReference>
<comment type="cofactor">
    <cofactor evidence="11">
        <name>heme</name>
        <dbReference type="ChEBI" id="CHEBI:30413"/>
    </cofactor>
</comment>
<evidence type="ECO:0000256" key="4">
    <source>
        <dbReference type="ARBA" id="ARBA00022692"/>
    </source>
</evidence>
<comment type="caution">
    <text evidence="13">The sequence shown here is derived from an EMBL/GenBank/DDBJ whole genome shotgun (WGS) entry which is preliminary data.</text>
</comment>
<evidence type="ECO:0000256" key="12">
    <source>
        <dbReference type="RuleBase" id="RU000461"/>
    </source>
</evidence>
<dbReference type="GO" id="GO:0016020">
    <property type="term" value="C:membrane"/>
    <property type="evidence" value="ECO:0007669"/>
    <property type="project" value="UniProtKB-SubCell"/>
</dbReference>
<evidence type="ECO:0000313" key="13">
    <source>
        <dbReference type="EMBL" id="KAG9446463.1"/>
    </source>
</evidence>
<dbReference type="PRINTS" id="PR00463">
    <property type="entry name" value="EP450I"/>
</dbReference>
<dbReference type="GO" id="GO:0006629">
    <property type="term" value="P:lipid metabolic process"/>
    <property type="evidence" value="ECO:0007669"/>
    <property type="project" value="UniProtKB-ARBA"/>
</dbReference>
<dbReference type="SUPFAM" id="SSF48264">
    <property type="entry name" value="Cytochrome P450"/>
    <property type="match status" value="1"/>
</dbReference>
<keyword evidence="9 12" id="KW-0503">Monooxygenase</keyword>
<sequence>MLHMEYLMMERFRNETKVSDIVVALLGLFLFSCLVERVVRSKGGPMMWPVVGIIPSFLLNLGHIHDWVTEATTEAGGTFPFRALTFARLFGVITVDPSIIEYVLKTRFKNFPKGEYYRERFAELLGDGIFNADDEVWKEQRRAATAEIHTPKFVEHSVRSIEELVREKLLKLLEKQSSGSVVVDLQDILLRFTFDNICSAAFGVDPGCLSLDLPDVPFARAFEQATEYSLFRFMVPPFVWKTMRFLCLGTERRLRDSVQIVHQFAEKCVKDRRNECQKLGGTLEGRRFDLLSRLIEAQDDDENNSRRYRFSDKFLKDLCISFILAGRDTSSVALTWFFWLLHKHPQVENRIMAEITEIVSNRSSTHKLQQQTKQQLPVFSIEELKKMVYLQAALSESLRLYPSVPIDFKQVLEDDVFPGGLPIKKGAKVIYSLYSMARMEAIWGKDCREFKPERWIREGQFMSESQFKYAVFNAGPRLCIGKKFAFMQMKMVAASILSNYRVCVDEGHVVAPKITTTLYMKYGLKVTFHPRLSTSNHSSPSI</sequence>
<comment type="similarity">
    <text evidence="2 12">Belongs to the cytochrome P450 family.</text>
</comment>
<dbReference type="AlphaFoldDB" id="A0AAV7EGW0"/>
<dbReference type="GO" id="GO:0020037">
    <property type="term" value="F:heme binding"/>
    <property type="evidence" value="ECO:0007669"/>
    <property type="project" value="InterPro"/>
</dbReference>
<gene>
    <name evidence="13" type="ORF">H6P81_012591</name>
</gene>
<evidence type="ECO:0000256" key="11">
    <source>
        <dbReference type="PIRSR" id="PIRSR602401-1"/>
    </source>
</evidence>
<keyword evidence="7 12" id="KW-0560">Oxidoreductase</keyword>
<evidence type="ECO:0000256" key="9">
    <source>
        <dbReference type="ARBA" id="ARBA00023033"/>
    </source>
</evidence>
<dbReference type="Gene3D" id="1.10.630.10">
    <property type="entry name" value="Cytochrome P450"/>
    <property type="match status" value="1"/>
</dbReference>
<keyword evidence="8 11" id="KW-0408">Iron</keyword>
<dbReference type="PRINTS" id="PR00385">
    <property type="entry name" value="P450"/>
</dbReference>
<protein>
    <recommendedName>
        <fullName evidence="15">Cytochrome P450</fullName>
    </recommendedName>
</protein>
<keyword evidence="10" id="KW-0472">Membrane</keyword>
<dbReference type="EMBL" id="JAINDJ010000005">
    <property type="protein sequence ID" value="KAG9446463.1"/>
    <property type="molecule type" value="Genomic_DNA"/>
</dbReference>
<dbReference type="FunFam" id="1.10.630.10:FF:000044">
    <property type="entry name" value="Cytochrome P450"/>
    <property type="match status" value="1"/>
</dbReference>
<keyword evidence="5 11" id="KW-0479">Metal-binding</keyword>
<evidence type="ECO:0000256" key="1">
    <source>
        <dbReference type="ARBA" id="ARBA00004167"/>
    </source>
</evidence>
<feature type="binding site" description="axial binding residue" evidence="11">
    <location>
        <position position="479"/>
    </location>
    <ligand>
        <name>heme</name>
        <dbReference type="ChEBI" id="CHEBI:30413"/>
    </ligand>
    <ligandPart>
        <name>Fe</name>
        <dbReference type="ChEBI" id="CHEBI:18248"/>
    </ligandPart>
</feature>
<evidence type="ECO:0000256" key="7">
    <source>
        <dbReference type="ARBA" id="ARBA00023002"/>
    </source>
</evidence>
<organism evidence="13 14">
    <name type="scientific">Aristolochia fimbriata</name>
    <name type="common">White veined hardy Dutchman's pipe vine</name>
    <dbReference type="NCBI Taxonomy" id="158543"/>
    <lineage>
        <taxon>Eukaryota</taxon>
        <taxon>Viridiplantae</taxon>
        <taxon>Streptophyta</taxon>
        <taxon>Embryophyta</taxon>
        <taxon>Tracheophyta</taxon>
        <taxon>Spermatophyta</taxon>
        <taxon>Magnoliopsida</taxon>
        <taxon>Magnoliidae</taxon>
        <taxon>Piperales</taxon>
        <taxon>Aristolochiaceae</taxon>
        <taxon>Aristolochia</taxon>
    </lineage>
</organism>
<evidence type="ECO:0000256" key="8">
    <source>
        <dbReference type="ARBA" id="ARBA00023004"/>
    </source>
</evidence>
<dbReference type="GO" id="GO:0004497">
    <property type="term" value="F:monooxygenase activity"/>
    <property type="evidence" value="ECO:0007669"/>
    <property type="project" value="UniProtKB-KW"/>
</dbReference>
<evidence type="ECO:0000256" key="6">
    <source>
        <dbReference type="ARBA" id="ARBA00022989"/>
    </source>
</evidence>
<keyword evidence="4" id="KW-0812">Transmembrane</keyword>
<dbReference type="PROSITE" id="PS00086">
    <property type="entry name" value="CYTOCHROME_P450"/>
    <property type="match status" value="1"/>
</dbReference>
<dbReference type="InterPro" id="IPR017972">
    <property type="entry name" value="Cyt_P450_CS"/>
</dbReference>
<dbReference type="InterPro" id="IPR002401">
    <property type="entry name" value="Cyt_P450_E_grp-I"/>
</dbReference>
<dbReference type="Pfam" id="PF00067">
    <property type="entry name" value="p450"/>
    <property type="match status" value="1"/>
</dbReference>
<dbReference type="InterPro" id="IPR001128">
    <property type="entry name" value="Cyt_P450"/>
</dbReference>
<evidence type="ECO:0000256" key="10">
    <source>
        <dbReference type="ARBA" id="ARBA00023136"/>
    </source>
</evidence>
<evidence type="ECO:0000313" key="14">
    <source>
        <dbReference type="Proteomes" id="UP000825729"/>
    </source>
</evidence>
<reference evidence="13 14" key="1">
    <citation type="submission" date="2021-07" db="EMBL/GenBank/DDBJ databases">
        <title>The Aristolochia fimbriata genome: insights into angiosperm evolution, floral development and chemical biosynthesis.</title>
        <authorList>
            <person name="Jiao Y."/>
        </authorList>
    </citation>
    <scope>NUCLEOTIDE SEQUENCE [LARGE SCALE GENOMIC DNA]</scope>
    <source>
        <strain evidence="13">IBCAS-2021</strain>
        <tissue evidence="13">Leaf</tissue>
    </source>
</reference>
<dbReference type="GO" id="GO:0016705">
    <property type="term" value="F:oxidoreductase activity, acting on paired donors, with incorporation or reduction of molecular oxygen"/>
    <property type="evidence" value="ECO:0007669"/>
    <property type="project" value="InterPro"/>
</dbReference>
<comment type="subcellular location">
    <subcellularLocation>
        <location evidence="1">Membrane</location>
        <topology evidence="1">Single-pass membrane protein</topology>
    </subcellularLocation>
</comment>
<evidence type="ECO:0008006" key="15">
    <source>
        <dbReference type="Google" id="ProtNLM"/>
    </source>
</evidence>
<keyword evidence="3 11" id="KW-0349">Heme</keyword>
<proteinExistence type="inferred from homology"/>
<evidence type="ECO:0000256" key="5">
    <source>
        <dbReference type="ARBA" id="ARBA00022723"/>
    </source>
</evidence>
<dbReference type="InterPro" id="IPR036396">
    <property type="entry name" value="Cyt_P450_sf"/>
</dbReference>
<dbReference type="CDD" id="cd11064">
    <property type="entry name" value="CYP86A"/>
    <property type="match status" value="1"/>
</dbReference>
<evidence type="ECO:0000256" key="3">
    <source>
        <dbReference type="ARBA" id="ARBA00022617"/>
    </source>
</evidence>
<dbReference type="PANTHER" id="PTHR24296">
    <property type="entry name" value="CYTOCHROME P450"/>
    <property type="match status" value="1"/>
</dbReference>
<evidence type="ECO:0000256" key="2">
    <source>
        <dbReference type="ARBA" id="ARBA00010617"/>
    </source>
</evidence>